<organism evidence="6">
    <name type="scientific">marine metagenome</name>
    <dbReference type="NCBI Taxonomy" id="408172"/>
    <lineage>
        <taxon>unclassified sequences</taxon>
        <taxon>metagenomes</taxon>
        <taxon>ecological metagenomes</taxon>
    </lineage>
</organism>
<evidence type="ECO:0000256" key="2">
    <source>
        <dbReference type="ARBA" id="ARBA00022525"/>
    </source>
</evidence>
<dbReference type="InterPro" id="IPR053180">
    <property type="entry name" value="Ca-binding_acidic-repeat"/>
</dbReference>
<dbReference type="Gene3D" id="4.10.1080.10">
    <property type="entry name" value="TSP type-3 repeat"/>
    <property type="match status" value="1"/>
</dbReference>
<feature type="non-terminal residue" evidence="6">
    <location>
        <position position="242"/>
    </location>
</feature>
<keyword evidence="3" id="KW-0732">Signal</keyword>
<feature type="region of interest" description="Disordered" evidence="5">
    <location>
        <begin position="37"/>
        <end position="98"/>
    </location>
</feature>
<dbReference type="Gene3D" id="2.60.120.200">
    <property type="match status" value="1"/>
</dbReference>
<dbReference type="AlphaFoldDB" id="A0A383C483"/>
<comment type="subcellular location">
    <subcellularLocation>
        <location evidence="1">Secreted</location>
    </subcellularLocation>
</comment>
<dbReference type="InterPro" id="IPR028974">
    <property type="entry name" value="TSP_type-3_rpt"/>
</dbReference>
<name>A0A383C483_9ZZZZ</name>
<dbReference type="PANTHER" id="PTHR37467">
    <property type="entry name" value="EXPORTED CALCIUM-BINDING GLYCOPROTEIN-RELATED"/>
    <property type="match status" value="1"/>
</dbReference>
<feature type="compositionally biased region" description="Acidic residues" evidence="5">
    <location>
        <begin position="52"/>
        <end position="61"/>
    </location>
</feature>
<protein>
    <recommendedName>
        <fullName evidence="7">LamG-like jellyroll fold domain-containing protein</fullName>
    </recommendedName>
</protein>
<evidence type="ECO:0000256" key="1">
    <source>
        <dbReference type="ARBA" id="ARBA00004613"/>
    </source>
</evidence>
<feature type="non-terminal residue" evidence="6">
    <location>
        <position position="1"/>
    </location>
</feature>
<evidence type="ECO:0008006" key="7">
    <source>
        <dbReference type="Google" id="ProtNLM"/>
    </source>
</evidence>
<keyword evidence="4" id="KW-0106">Calcium</keyword>
<reference evidence="6" key="1">
    <citation type="submission" date="2018-05" db="EMBL/GenBank/DDBJ databases">
        <authorList>
            <person name="Lanie J.A."/>
            <person name="Ng W.-L."/>
            <person name="Kazmierczak K.M."/>
            <person name="Andrzejewski T.M."/>
            <person name="Davidsen T.M."/>
            <person name="Wayne K.J."/>
            <person name="Tettelin H."/>
            <person name="Glass J.I."/>
            <person name="Rusch D."/>
            <person name="Podicherti R."/>
            <person name="Tsui H.-C.T."/>
            <person name="Winkler M.E."/>
        </authorList>
    </citation>
    <scope>NUCLEOTIDE SEQUENCE</scope>
</reference>
<dbReference type="PANTHER" id="PTHR37467:SF1">
    <property type="entry name" value="EXPORTED CALCIUM-BINDING GLYCOPROTEIN"/>
    <property type="match status" value="1"/>
</dbReference>
<accession>A0A383C483</accession>
<dbReference type="Pfam" id="PF18884">
    <property type="entry name" value="TSP3_bac"/>
    <property type="match status" value="3"/>
</dbReference>
<dbReference type="SUPFAM" id="SSF49899">
    <property type="entry name" value="Concanavalin A-like lectins/glucanases"/>
    <property type="match status" value="1"/>
</dbReference>
<sequence>DGLTALVEILELLTDPNNADSDGDGFNDGVETKTGIYVDASNTGTDPTKEDTDGDGLLDGDEAPRSNPVMADTDSDGYPDGREIQGGSSPTNANSTPGLPMVIAYWPFDDRSEQTANLAPNGKAGKLVGPDELPEYVPGHTGEEGDYALFFDGYEDYVTIGGGQGGEGNWQHLAITYDNELEIKKLYIDGELAAESNDSVYPNDTTPFNIGAGQDQGTGFFFVGDIDDIGLWNGALAQDEIK</sequence>
<gene>
    <name evidence="6" type="ORF">METZ01_LOCUS479866</name>
</gene>
<dbReference type="Pfam" id="PF13385">
    <property type="entry name" value="Laminin_G_3"/>
    <property type="match status" value="1"/>
</dbReference>
<evidence type="ECO:0000256" key="4">
    <source>
        <dbReference type="ARBA" id="ARBA00022837"/>
    </source>
</evidence>
<feature type="region of interest" description="Disordered" evidence="5">
    <location>
        <begin position="13"/>
        <end position="32"/>
    </location>
</feature>
<dbReference type="EMBL" id="UINC01205717">
    <property type="protein sequence ID" value="SVE27012.1"/>
    <property type="molecule type" value="Genomic_DNA"/>
</dbReference>
<evidence type="ECO:0000256" key="3">
    <source>
        <dbReference type="ARBA" id="ARBA00022729"/>
    </source>
</evidence>
<evidence type="ECO:0000256" key="5">
    <source>
        <dbReference type="SAM" id="MobiDB-lite"/>
    </source>
</evidence>
<evidence type="ECO:0000313" key="6">
    <source>
        <dbReference type="EMBL" id="SVE27012.1"/>
    </source>
</evidence>
<proteinExistence type="predicted"/>
<dbReference type="InterPro" id="IPR013320">
    <property type="entry name" value="ConA-like_dom_sf"/>
</dbReference>
<dbReference type="SUPFAM" id="SSF103647">
    <property type="entry name" value="TSP type-3 repeat"/>
    <property type="match status" value="1"/>
</dbReference>
<keyword evidence="2" id="KW-0964">Secreted</keyword>
<feature type="compositionally biased region" description="Polar residues" evidence="5">
    <location>
        <begin position="86"/>
        <end position="97"/>
    </location>
</feature>
<dbReference type="GO" id="GO:0005509">
    <property type="term" value="F:calcium ion binding"/>
    <property type="evidence" value="ECO:0007669"/>
    <property type="project" value="InterPro"/>
</dbReference>
<dbReference type="InterPro" id="IPR059100">
    <property type="entry name" value="TSP3_bac"/>
</dbReference>